<feature type="domain" description="NAD-dependent epimerase/dehydratase" evidence="1">
    <location>
        <begin position="2"/>
        <end position="240"/>
    </location>
</feature>
<reference evidence="2 3" key="1">
    <citation type="submission" date="2019-10" db="EMBL/GenBank/DDBJ databases">
        <title>Streptomyces sp. strain GY16 isolated from leaves of Broussonetia papyrifera.</title>
        <authorList>
            <person name="Mo P."/>
        </authorList>
    </citation>
    <scope>NUCLEOTIDE SEQUENCE [LARGE SCALE GENOMIC DNA]</scope>
    <source>
        <strain evidence="2 3">GY16</strain>
    </source>
</reference>
<organism evidence="2 3">
    <name type="scientific">Streptomyces phaeolivaceus</name>
    <dbReference type="NCBI Taxonomy" id="2653200"/>
    <lineage>
        <taxon>Bacteria</taxon>
        <taxon>Bacillati</taxon>
        <taxon>Actinomycetota</taxon>
        <taxon>Actinomycetes</taxon>
        <taxon>Kitasatosporales</taxon>
        <taxon>Streptomycetaceae</taxon>
        <taxon>Streptomyces</taxon>
    </lineage>
</organism>
<dbReference type="PANTHER" id="PTHR43245:SF53">
    <property type="entry name" value="EPIMERASE-RELATED"/>
    <property type="match status" value="1"/>
</dbReference>
<accession>A0A5P8KHT5</accession>
<dbReference type="InterPro" id="IPR050177">
    <property type="entry name" value="Lipid_A_modif_metabolic_enz"/>
</dbReference>
<keyword evidence="3" id="KW-1185">Reference proteome</keyword>
<dbReference type="EMBL" id="CP045096">
    <property type="protein sequence ID" value="QFR02866.1"/>
    <property type="molecule type" value="Genomic_DNA"/>
</dbReference>
<proteinExistence type="predicted"/>
<dbReference type="InterPro" id="IPR036291">
    <property type="entry name" value="NAD(P)-bd_dom_sf"/>
</dbReference>
<evidence type="ECO:0000313" key="3">
    <source>
        <dbReference type="Proteomes" id="UP000327294"/>
    </source>
</evidence>
<dbReference type="SUPFAM" id="SSF51735">
    <property type="entry name" value="NAD(P)-binding Rossmann-fold domains"/>
    <property type="match status" value="1"/>
</dbReference>
<dbReference type="KEGG" id="sphv:F9278_28310"/>
<protein>
    <submittedName>
        <fullName evidence="2">NAD-dependent epimerase/dehydratase</fullName>
    </submittedName>
</protein>
<gene>
    <name evidence="2" type="ORF">F9278_28310</name>
</gene>
<dbReference type="Pfam" id="PF01370">
    <property type="entry name" value="Epimerase"/>
    <property type="match status" value="1"/>
</dbReference>
<name>A0A5P8KHT5_9ACTN</name>
<dbReference type="AlphaFoldDB" id="A0A5P8KHT5"/>
<dbReference type="PANTHER" id="PTHR43245">
    <property type="entry name" value="BIFUNCTIONAL POLYMYXIN RESISTANCE PROTEIN ARNA"/>
    <property type="match status" value="1"/>
</dbReference>
<dbReference type="Proteomes" id="UP000327294">
    <property type="component" value="Chromosome"/>
</dbReference>
<dbReference type="InterPro" id="IPR001509">
    <property type="entry name" value="Epimerase_deHydtase"/>
</dbReference>
<evidence type="ECO:0000259" key="1">
    <source>
        <dbReference type="Pfam" id="PF01370"/>
    </source>
</evidence>
<dbReference type="Gene3D" id="3.40.50.720">
    <property type="entry name" value="NAD(P)-binding Rossmann-like Domain"/>
    <property type="match status" value="1"/>
</dbReference>
<sequence length="327" mass="34179">MTVLGASGLLGTAVSRELAARPMRLRLVGRRPTAVPAHPAASVEVRTTDLAEPGAVADAVADADAVIHLVAHTAGPGTWRVAAGDTLAERVNLGLVHDVIEAIRAQRRARPPALLFAGSISQAARVPSDGTVGAADQPPTAYDRQKLAAEQAIAAATAEEVVRGSTLRLATLYSLGTDAPDLDRGVVATMTRRAVAGQPLTMWHEGTAKRDLLSVDDTARAFTAALDSIDAVAGHHWEIGTGEQTSVADLFAMIAEAVAARTGRPPVPVVSTPPAEYSMPTDRLDFVLKSSAFREATGWRPLVPVREGVDRLAAAVARETVAVQVSR</sequence>
<evidence type="ECO:0000313" key="2">
    <source>
        <dbReference type="EMBL" id="QFR02866.1"/>
    </source>
</evidence>